<evidence type="ECO:0000256" key="3">
    <source>
        <dbReference type="SAM" id="MobiDB-lite"/>
    </source>
</evidence>
<dbReference type="Proteomes" id="UP000327013">
    <property type="component" value="Chromosome 8"/>
</dbReference>
<dbReference type="Gene3D" id="3.10.330.10">
    <property type="match status" value="1"/>
</dbReference>
<feature type="compositionally biased region" description="Basic and acidic residues" evidence="3">
    <location>
        <begin position="37"/>
        <end position="73"/>
    </location>
</feature>
<dbReference type="EMBL" id="CM017328">
    <property type="protein sequence ID" value="KAE8125326.1"/>
    <property type="molecule type" value="Genomic_DNA"/>
</dbReference>
<evidence type="ECO:0008006" key="8">
    <source>
        <dbReference type="Google" id="ProtNLM"/>
    </source>
</evidence>
<keyword evidence="7" id="KW-1185">Reference proteome</keyword>
<evidence type="ECO:0000256" key="2">
    <source>
        <dbReference type="ARBA" id="ARBA00022786"/>
    </source>
</evidence>
<dbReference type="GO" id="GO:0006511">
    <property type="term" value="P:ubiquitin-dependent protein catabolic process"/>
    <property type="evidence" value="ECO:0007669"/>
    <property type="project" value="InterPro"/>
</dbReference>
<feature type="domain" description="Ubiquitin fusion degradation protein UFD1 N-terminal subdomain 2" evidence="5">
    <location>
        <begin position="262"/>
        <end position="337"/>
    </location>
</feature>
<feature type="region of interest" description="Disordered" evidence="3">
    <location>
        <begin position="1"/>
        <end position="21"/>
    </location>
</feature>
<dbReference type="GO" id="GO:0031593">
    <property type="term" value="F:polyubiquitin modification-dependent protein binding"/>
    <property type="evidence" value="ECO:0007669"/>
    <property type="project" value="TreeGrafter"/>
</dbReference>
<reference evidence="6 7" key="1">
    <citation type="submission" date="2019-06" db="EMBL/GenBank/DDBJ databases">
        <title>A chromosomal-level reference genome of Carpinus fangiana (Coryloideae, Betulaceae).</title>
        <authorList>
            <person name="Yang X."/>
            <person name="Wang Z."/>
            <person name="Zhang L."/>
            <person name="Hao G."/>
            <person name="Liu J."/>
            <person name="Yang Y."/>
        </authorList>
    </citation>
    <scope>NUCLEOTIDE SEQUENCE [LARGE SCALE GENOMIC DNA]</scope>
    <source>
        <strain evidence="6">Cfa_2016G</strain>
        <tissue evidence="6">Leaf</tissue>
    </source>
</reference>
<dbReference type="Pfam" id="PF24842">
    <property type="entry name" value="UFD1_N2"/>
    <property type="match status" value="1"/>
</dbReference>
<dbReference type="OrthoDB" id="422728at2759"/>
<protein>
    <recommendedName>
        <fullName evidence="8">Ubiquitin fusion degradation protein 1 homolog</fullName>
    </recommendedName>
</protein>
<gene>
    <name evidence="6" type="ORF">FH972_020148</name>
</gene>
<accession>A0A5N6RSA9</accession>
<dbReference type="PANTHER" id="PTHR12555">
    <property type="entry name" value="UBIQUITIN FUSION DEGRADATON PROTEIN 1"/>
    <property type="match status" value="1"/>
</dbReference>
<feature type="domain" description="Ubiquitin fusion degradation protein UFD1 N-terminal subdomain 1" evidence="4">
    <location>
        <begin position="166"/>
        <end position="260"/>
    </location>
</feature>
<evidence type="ECO:0000259" key="4">
    <source>
        <dbReference type="Pfam" id="PF03152"/>
    </source>
</evidence>
<evidence type="ECO:0000256" key="1">
    <source>
        <dbReference type="ARBA" id="ARBA00006043"/>
    </source>
</evidence>
<feature type="region of interest" description="Disordered" evidence="3">
    <location>
        <begin position="37"/>
        <end position="161"/>
    </location>
</feature>
<dbReference type="GO" id="GO:0036503">
    <property type="term" value="P:ERAD pathway"/>
    <property type="evidence" value="ECO:0007669"/>
    <property type="project" value="TreeGrafter"/>
</dbReference>
<name>A0A5N6RSA9_9ROSI</name>
<dbReference type="InterPro" id="IPR055417">
    <property type="entry name" value="UFD1_N1"/>
</dbReference>
<dbReference type="GO" id="GO:0034098">
    <property type="term" value="C:VCP-NPL4-UFD1 AAA ATPase complex"/>
    <property type="evidence" value="ECO:0007669"/>
    <property type="project" value="TreeGrafter"/>
</dbReference>
<feature type="region of interest" description="Disordered" evidence="3">
    <location>
        <begin position="395"/>
        <end position="452"/>
    </location>
</feature>
<proteinExistence type="inferred from homology"/>
<dbReference type="InterPro" id="IPR004854">
    <property type="entry name" value="Ufd1-like"/>
</dbReference>
<evidence type="ECO:0000313" key="6">
    <source>
        <dbReference type="EMBL" id="KAE8125326.1"/>
    </source>
</evidence>
<dbReference type="Pfam" id="PF03152">
    <property type="entry name" value="UFD1_N1"/>
    <property type="match status" value="1"/>
</dbReference>
<keyword evidence="2" id="KW-0833">Ubl conjugation pathway</keyword>
<feature type="compositionally biased region" description="Low complexity" evidence="3">
    <location>
        <begin position="120"/>
        <end position="149"/>
    </location>
</feature>
<evidence type="ECO:0000313" key="7">
    <source>
        <dbReference type="Proteomes" id="UP000327013"/>
    </source>
</evidence>
<dbReference type="AlphaFoldDB" id="A0A5N6RSA9"/>
<dbReference type="PANTHER" id="PTHR12555:SF13">
    <property type="entry name" value="UBIQUITIN RECOGNITION FACTOR IN ER-ASSOCIATED DEGRADATION PROTEIN 1"/>
    <property type="match status" value="1"/>
</dbReference>
<dbReference type="Gene3D" id="2.40.40.50">
    <property type="entry name" value="Ubiquitin fusion degradation protein UFD1, N-terminal domain"/>
    <property type="match status" value="1"/>
</dbReference>
<evidence type="ECO:0000259" key="5">
    <source>
        <dbReference type="Pfam" id="PF24842"/>
    </source>
</evidence>
<dbReference type="InterPro" id="IPR042299">
    <property type="entry name" value="Ufd1-like_Nn"/>
</dbReference>
<comment type="similarity">
    <text evidence="1">Belongs to the UFD1 family.</text>
</comment>
<dbReference type="InterPro" id="IPR055418">
    <property type="entry name" value="UFD1_N2"/>
</dbReference>
<sequence length="452" mass="51660">MEQRSEEAPTHEEHIQFDEHEEKFLREVFGELITQRYDEGRAENGENYETHDFLHPDNEGREIHEEKCPREVSGELISQRYDEERAENGENGETNDFLHPNNEGRDFSDNSSNETEENSNDVSNQSSQASDEYSSSESSESSGNISDQSYETSNEIDDNGVFPDSFEQIYHCYPLSQIEKSLPENGDKIIMPTSALIRLLRLQIQYPMQFEIRNESSGRVSHCGVLEFTGEEDAVFLPGWMMENMQLQENDRLIVKNVSLEKGTYMKLQPHTTDFIHVSDIKDFLEDILRNFSCLTTGDNIMINHNGKKFYVNIVETKPSAAINIIDTDCEVEFAPPLDYKEPEKPAPKNAAPVEHQKLKAKFIPFQGLARRLDGESSAAPELSSELKQQALDTMATRPNLPSRRLEGKLVFGSRESQPMKKVSEDDAQGEAPKEEEHQFRPFTGKKYKLTD</sequence>
<organism evidence="6 7">
    <name type="scientific">Carpinus fangiana</name>
    <dbReference type="NCBI Taxonomy" id="176857"/>
    <lineage>
        <taxon>Eukaryota</taxon>
        <taxon>Viridiplantae</taxon>
        <taxon>Streptophyta</taxon>
        <taxon>Embryophyta</taxon>
        <taxon>Tracheophyta</taxon>
        <taxon>Spermatophyta</taxon>
        <taxon>Magnoliopsida</taxon>
        <taxon>eudicotyledons</taxon>
        <taxon>Gunneridae</taxon>
        <taxon>Pentapetalae</taxon>
        <taxon>rosids</taxon>
        <taxon>fabids</taxon>
        <taxon>Fagales</taxon>
        <taxon>Betulaceae</taxon>
        <taxon>Carpinus</taxon>
    </lineage>
</organism>